<dbReference type="PATRIC" id="fig|915437.3.peg.106"/>
<evidence type="ECO:0000256" key="3">
    <source>
        <dbReference type="ARBA" id="ARBA00017941"/>
    </source>
</evidence>
<dbReference type="NCBIfam" id="TIGR01395">
    <property type="entry name" value="FlgC"/>
    <property type="match status" value="1"/>
</dbReference>
<dbReference type="GO" id="GO:0071978">
    <property type="term" value="P:bacterial-type flagellum-dependent swarming motility"/>
    <property type="evidence" value="ECO:0007669"/>
    <property type="project" value="TreeGrafter"/>
</dbReference>
<evidence type="ECO:0000259" key="7">
    <source>
        <dbReference type="Pfam" id="PF00460"/>
    </source>
</evidence>
<dbReference type="PANTHER" id="PTHR30435">
    <property type="entry name" value="FLAGELLAR PROTEIN"/>
    <property type="match status" value="1"/>
</dbReference>
<keyword evidence="9" id="KW-0969">Cilium</keyword>
<dbReference type="RefSeq" id="WP_037282389.1">
    <property type="nucleotide sequence ID" value="NZ_KK073875.1"/>
</dbReference>
<evidence type="ECO:0000256" key="5">
    <source>
        <dbReference type="ARBA" id="ARBA00025933"/>
    </source>
</evidence>
<comment type="subcellular location">
    <subcellularLocation>
        <location evidence="1 6">Bacterial flagellum basal body</location>
    </subcellularLocation>
</comment>
<feature type="domain" description="Flagellar basal-body/hook protein C-terminal" evidence="8">
    <location>
        <begin position="104"/>
        <end position="148"/>
    </location>
</feature>
<gene>
    <name evidence="9" type="ORF">SacsacDRAFT_0105</name>
</gene>
<dbReference type="InterPro" id="IPR010930">
    <property type="entry name" value="Flg_bb/hook_C_dom"/>
</dbReference>
<evidence type="ECO:0000256" key="2">
    <source>
        <dbReference type="ARBA" id="ARBA00009677"/>
    </source>
</evidence>
<dbReference type="GO" id="GO:0030694">
    <property type="term" value="C:bacterial-type flagellum basal body, rod"/>
    <property type="evidence" value="ECO:0007669"/>
    <property type="project" value="UniProtKB-UniRule"/>
</dbReference>
<accession>A0A010YSH0</accession>
<sequence>MRISNGFDVSASALTAQRLRMDIISSNIANADTTRAQVVDGQVQPYRRKVAVLAENNQTPFAQTLNAAMGGKSSASGVKVTGIKEDQEPFKLVYNPTHPDANADGYVQMPNVDIAKEMVDMISATRSYEANVTALNATKAMITKALQIGK</sequence>
<dbReference type="AlphaFoldDB" id="A0A010YSH0"/>
<name>A0A010YSH0_9BACL</name>
<evidence type="ECO:0000259" key="8">
    <source>
        <dbReference type="Pfam" id="PF06429"/>
    </source>
</evidence>
<evidence type="ECO:0000256" key="6">
    <source>
        <dbReference type="RuleBase" id="RU362062"/>
    </source>
</evidence>
<dbReference type="Pfam" id="PF06429">
    <property type="entry name" value="Flg_bbr_C"/>
    <property type="match status" value="1"/>
</dbReference>
<dbReference type="EMBL" id="JFBU01000001">
    <property type="protein sequence ID" value="EXG83140.1"/>
    <property type="molecule type" value="Genomic_DNA"/>
</dbReference>
<evidence type="ECO:0000256" key="4">
    <source>
        <dbReference type="ARBA" id="ARBA00023143"/>
    </source>
</evidence>
<protein>
    <recommendedName>
        <fullName evidence="3 6">Flagellar basal-body rod protein FlgC</fullName>
    </recommendedName>
</protein>
<keyword evidence="10" id="KW-1185">Reference proteome</keyword>
<evidence type="ECO:0000313" key="9">
    <source>
        <dbReference type="EMBL" id="EXG83140.1"/>
    </source>
</evidence>
<dbReference type="InterPro" id="IPR006299">
    <property type="entry name" value="FlgC"/>
</dbReference>
<comment type="subunit">
    <text evidence="5 6">The basal body constitutes a major portion of the flagellar organelle and consists of four rings (L,P,S, and M) mounted on a central rod. The rod consists of about 26 subunits of FlgG in the distal portion, and FlgB, FlgC and FlgF are thought to build up the proximal portion of the rod with about 6 subunits each.</text>
</comment>
<comment type="similarity">
    <text evidence="2">Belongs to the flagella basal body rod proteins family.</text>
</comment>
<keyword evidence="9" id="KW-0282">Flagellum</keyword>
<dbReference type="InterPro" id="IPR019776">
    <property type="entry name" value="Flagellar_basal_body_rod_CS"/>
</dbReference>
<dbReference type="PROSITE" id="PS00588">
    <property type="entry name" value="FLAGELLA_BB_ROD"/>
    <property type="match status" value="1"/>
</dbReference>
<dbReference type="Proteomes" id="UP000053380">
    <property type="component" value="Unassembled WGS sequence"/>
</dbReference>
<evidence type="ECO:0000313" key="10">
    <source>
        <dbReference type="Proteomes" id="UP000053380"/>
    </source>
</evidence>
<feature type="domain" description="Flagellar basal body rod protein N-terminal" evidence="7">
    <location>
        <begin position="8"/>
        <end position="37"/>
    </location>
</feature>
<dbReference type="HOGENOM" id="CLU_123272_0_0_9"/>
<organism evidence="9 10">
    <name type="scientific">Saccharibacillus sacchari DSM 19268</name>
    <dbReference type="NCBI Taxonomy" id="915437"/>
    <lineage>
        <taxon>Bacteria</taxon>
        <taxon>Bacillati</taxon>
        <taxon>Bacillota</taxon>
        <taxon>Bacilli</taxon>
        <taxon>Bacillales</taxon>
        <taxon>Paenibacillaceae</taxon>
        <taxon>Saccharibacillus</taxon>
    </lineage>
</organism>
<dbReference type="Pfam" id="PF00460">
    <property type="entry name" value="Flg_bb_rod"/>
    <property type="match status" value="1"/>
</dbReference>
<dbReference type="PANTHER" id="PTHR30435:SF2">
    <property type="entry name" value="FLAGELLAR BASAL-BODY ROD PROTEIN FLGC"/>
    <property type="match status" value="1"/>
</dbReference>
<proteinExistence type="inferred from homology"/>
<keyword evidence="9" id="KW-0966">Cell projection</keyword>
<dbReference type="InterPro" id="IPR001444">
    <property type="entry name" value="Flag_bb_rod_N"/>
</dbReference>
<evidence type="ECO:0000256" key="1">
    <source>
        <dbReference type="ARBA" id="ARBA00004117"/>
    </source>
</evidence>
<keyword evidence="4 6" id="KW-0975">Bacterial flagellum</keyword>
<reference evidence="9 10" key="1">
    <citation type="submission" date="2013-07" db="EMBL/GenBank/DDBJ databases">
        <authorList>
            <consortium name="DOE Joint Genome Institute"/>
            <person name="Anderson I."/>
            <person name="Huntemann M."/>
            <person name="Han J."/>
            <person name="Chen A."/>
            <person name="Kyrpides N."/>
            <person name="Mavromatis K."/>
            <person name="Markowitz V."/>
            <person name="Palaniappan K."/>
            <person name="Ivanova N."/>
            <person name="Schaumberg A."/>
            <person name="Pati A."/>
            <person name="Liolios K."/>
            <person name="Nordberg H.P."/>
            <person name="Cantor M.N."/>
            <person name="Hua S.X."/>
            <person name="Woyke T."/>
        </authorList>
    </citation>
    <scope>NUCLEOTIDE SEQUENCE [LARGE SCALE GENOMIC DNA]</scope>
    <source>
        <strain evidence="9 10">DSM 19268</strain>
    </source>
</reference>
<comment type="caution">
    <text evidence="9">The sequence shown here is derived from an EMBL/GenBank/DDBJ whole genome shotgun (WGS) entry which is preliminary data.</text>
</comment>
<dbReference type="OrthoDB" id="9794148at2"/>